<dbReference type="Proteomes" id="UP001595692">
    <property type="component" value="Unassembled WGS sequence"/>
</dbReference>
<comment type="catalytic activity">
    <reaction evidence="6">
        <text>uridine(746) in 23S rRNA = pseudouridine(746) in 23S rRNA</text>
        <dbReference type="Rhea" id="RHEA:42548"/>
        <dbReference type="Rhea" id="RHEA-COMP:10109"/>
        <dbReference type="Rhea" id="RHEA-COMP:10110"/>
        <dbReference type="ChEBI" id="CHEBI:65314"/>
        <dbReference type="ChEBI" id="CHEBI:65315"/>
        <dbReference type="EC" id="5.4.99.29"/>
    </reaction>
</comment>
<comment type="similarity">
    <text evidence="1 8">Belongs to the pseudouridine synthase RluA family.</text>
</comment>
<dbReference type="SUPFAM" id="SSF55120">
    <property type="entry name" value="Pseudouridine synthase"/>
    <property type="match status" value="1"/>
</dbReference>
<gene>
    <name evidence="10" type="ORF">ACFOSS_06470</name>
</gene>
<comment type="caution">
    <text evidence="10">The sequence shown here is derived from an EMBL/GenBank/DDBJ whole genome shotgun (WGS) entry which is preliminary data.</text>
</comment>
<dbReference type="PANTHER" id="PTHR21600:SF91">
    <property type="entry name" value="DUAL-SPECIFICITY RNA PSEUDOURIDINE SYNTHASE RLUA"/>
    <property type="match status" value="1"/>
</dbReference>
<evidence type="ECO:0000256" key="2">
    <source>
        <dbReference type="ARBA" id="ARBA00022552"/>
    </source>
</evidence>
<reference evidence="11" key="1">
    <citation type="journal article" date="2019" name="Int. J. Syst. Evol. Microbiol.">
        <title>The Global Catalogue of Microorganisms (GCM) 10K type strain sequencing project: providing services to taxonomists for standard genome sequencing and annotation.</title>
        <authorList>
            <consortium name="The Broad Institute Genomics Platform"/>
            <consortium name="The Broad Institute Genome Sequencing Center for Infectious Disease"/>
            <person name="Wu L."/>
            <person name="Ma J."/>
        </authorList>
    </citation>
    <scope>NUCLEOTIDE SEQUENCE [LARGE SCALE GENOMIC DNA]</scope>
    <source>
        <strain evidence="11">CCUG 54939</strain>
    </source>
</reference>
<feature type="domain" description="Pseudouridine synthase RsuA/RluA-like" evidence="9">
    <location>
        <begin position="22"/>
        <end position="167"/>
    </location>
</feature>
<dbReference type="CDD" id="cd02869">
    <property type="entry name" value="PseudoU_synth_RluA_like"/>
    <property type="match status" value="1"/>
</dbReference>
<evidence type="ECO:0000256" key="5">
    <source>
        <dbReference type="ARBA" id="ARBA00036184"/>
    </source>
</evidence>
<dbReference type="EMBL" id="JBHSAF010000006">
    <property type="protein sequence ID" value="MFC3913112.1"/>
    <property type="molecule type" value="Genomic_DNA"/>
</dbReference>
<keyword evidence="4 8" id="KW-0413">Isomerase</keyword>
<sequence>MSTFHYDPPQEPFLDILFEDEHIIVVNKPSGILSVPGKAVEHFDSIASRVKSRYPEGGAVHRLDMGTSGVLVVAKTAQATSALGRQFQDRKTEKYYYAWVWGQMEKLEGTVDLPLCVDWDNRPRQQVNYEHGRRAITHYICQRVEADRSLVKLKPITGRSHQLRVHMMELGHPILGDHLYAPPEAQAAAPHLYLHAAMLSFNHPLSGQRLTFEAPAPFPL</sequence>
<dbReference type="NCBIfam" id="TIGR00005">
    <property type="entry name" value="rluA_subfam"/>
    <property type="match status" value="1"/>
</dbReference>
<evidence type="ECO:0000313" key="11">
    <source>
        <dbReference type="Proteomes" id="UP001595692"/>
    </source>
</evidence>
<evidence type="ECO:0000259" key="9">
    <source>
        <dbReference type="Pfam" id="PF00849"/>
    </source>
</evidence>
<dbReference type="Pfam" id="PF00849">
    <property type="entry name" value="PseudoU_synth_2"/>
    <property type="match status" value="1"/>
</dbReference>
<accession>A0ABV8CMK1</accession>
<dbReference type="InterPro" id="IPR020103">
    <property type="entry name" value="PsdUridine_synth_cat_dom_sf"/>
</dbReference>
<comment type="function">
    <text evidence="7">Dual specificity enzyme that catalyzes the synthesis of pseudouridine from uracil-746 in 23S ribosomal RNA and from uracil-32 in the anticodon stem and loop of transfer RNAs.</text>
</comment>
<dbReference type="InterPro" id="IPR006224">
    <property type="entry name" value="PsdUridine_synth_RluA-like_CS"/>
</dbReference>
<keyword evidence="2" id="KW-0698">rRNA processing</keyword>
<dbReference type="InterPro" id="IPR050188">
    <property type="entry name" value="RluA_PseudoU_synthase"/>
</dbReference>
<evidence type="ECO:0000313" key="10">
    <source>
        <dbReference type="EMBL" id="MFC3913112.1"/>
    </source>
</evidence>
<proteinExistence type="inferred from homology"/>
<dbReference type="Gene3D" id="3.30.2350.10">
    <property type="entry name" value="Pseudouridine synthase"/>
    <property type="match status" value="1"/>
</dbReference>
<organism evidence="10 11">
    <name type="scientific">Pseudaeromonas sharmana</name>
    <dbReference type="NCBI Taxonomy" id="328412"/>
    <lineage>
        <taxon>Bacteria</taxon>
        <taxon>Pseudomonadati</taxon>
        <taxon>Pseudomonadota</taxon>
        <taxon>Gammaproteobacteria</taxon>
        <taxon>Aeromonadales</taxon>
        <taxon>Aeromonadaceae</taxon>
        <taxon>Pseudaeromonas</taxon>
    </lineage>
</organism>
<comment type="function">
    <text evidence="8">Responsible for synthesis of pseudouridine from uracil.</text>
</comment>
<evidence type="ECO:0000256" key="7">
    <source>
        <dbReference type="ARBA" id="ARBA00037305"/>
    </source>
</evidence>
<dbReference type="PANTHER" id="PTHR21600">
    <property type="entry name" value="MITOCHONDRIAL RNA PSEUDOURIDINE SYNTHASE"/>
    <property type="match status" value="1"/>
</dbReference>
<name>A0ABV8CMK1_9GAMM</name>
<comment type="catalytic activity">
    <reaction evidence="5">
        <text>uridine(32) in tRNA = pseudouridine(32) in tRNA</text>
        <dbReference type="Rhea" id="RHEA:42544"/>
        <dbReference type="Rhea" id="RHEA-COMP:10107"/>
        <dbReference type="Rhea" id="RHEA-COMP:10108"/>
        <dbReference type="ChEBI" id="CHEBI:65314"/>
        <dbReference type="ChEBI" id="CHEBI:65315"/>
        <dbReference type="EC" id="5.4.99.28"/>
    </reaction>
</comment>
<evidence type="ECO:0000256" key="3">
    <source>
        <dbReference type="ARBA" id="ARBA00022694"/>
    </source>
</evidence>
<dbReference type="PROSITE" id="PS01129">
    <property type="entry name" value="PSI_RLU"/>
    <property type="match status" value="1"/>
</dbReference>
<evidence type="ECO:0000256" key="1">
    <source>
        <dbReference type="ARBA" id="ARBA00010876"/>
    </source>
</evidence>
<dbReference type="EC" id="5.4.99.-" evidence="8"/>
<dbReference type="InterPro" id="IPR006145">
    <property type="entry name" value="PsdUridine_synth_RsuA/RluA"/>
</dbReference>
<keyword evidence="11" id="KW-1185">Reference proteome</keyword>
<comment type="catalytic activity">
    <reaction evidence="8">
        <text>a uridine in RNA = a pseudouridine in RNA</text>
        <dbReference type="Rhea" id="RHEA:48348"/>
        <dbReference type="Rhea" id="RHEA-COMP:12068"/>
        <dbReference type="Rhea" id="RHEA-COMP:12069"/>
        <dbReference type="ChEBI" id="CHEBI:65314"/>
        <dbReference type="ChEBI" id="CHEBI:65315"/>
    </reaction>
</comment>
<keyword evidence="3" id="KW-0819">tRNA processing</keyword>
<dbReference type="RefSeq" id="WP_377151349.1">
    <property type="nucleotide sequence ID" value="NZ_JBHSAF010000006.1"/>
</dbReference>
<evidence type="ECO:0000256" key="4">
    <source>
        <dbReference type="ARBA" id="ARBA00023235"/>
    </source>
</evidence>
<evidence type="ECO:0000256" key="8">
    <source>
        <dbReference type="RuleBase" id="RU362028"/>
    </source>
</evidence>
<protein>
    <recommendedName>
        <fullName evidence="8">Pseudouridine synthase</fullName>
        <ecNumber evidence="8">5.4.99.-</ecNumber>
    </recommendedName>
</protein>
<dbReference type="InterPro" id="IPR006225">
    <property type="entry name" value="PsdUridine_synth_RluC/D"/>
</dbReference>
<evidence type="ECO:0000256" key="6">
    <source>
        <dbReference type="ARBA" id="ARBA00036916"/>
    </source>
</evidence>